<dbReference type="EMBL" id="CP074402">
    <property type="protein sequence ID" value="QVJ03100.1"/>
    <property type="molecule type" value="Genomic_DNA"/>
</dbReference>
<dbReference type="KEGG" id="nec:KGD82_13780"/>
<dbReference type="AlphaFoldDB" id="A0A975LCG2"/>
<dbReference type="Proteomes" id="UP000682416">
    <property type="component" value="Chromosome"/>
</dbReference>
<evidence type="ECO:0000313" key="2">
    <source>
        <dbReference type="EMBL" id="QVJ03100.1"/>
    </source>
</evidence>
<evidence type="ECO:0000259" key="1">
    <source>
        <dbReference type="Pfam" id="PF04149"/>
    </source>
</evidence>
<sequence>MSEPHFFKSSYSNAAENCVEVAFRKSSYSGGNGGDCVEVADTPTATLIRDTQNRDAGHIDITPGEWSALIRTC</sequence>
<keyword evidence="3" id="KW-1185">Reference proteome</keyword>
<feature type="domain" description="DUF397" evidence="1">
    <location>
        <begin position="23"/>
        <end position="71"/>
    </location>
</feature>
<gene>
    <name evidence="2" type="ORF">KGD82_13780</name>
</gene>
<reference evidence="2" key="1">
    <citation type="submission" date="2021-05" db="EMBL/GenBank/DDBJ databases">
        <authorList>
            <person name="Kaiqin L."/>
            <person name="Jian G."/>
        </authorList>
    </citation>
    <scope>NUCLEOTIDE SEQUENCE</scope>
    <source>
        <strain evidence="2">HDS5</strain>
    </source>
</reference>
<name>A0A975LCG2_9ACTN</name>
<dbReference type="InterPro" id="IPR007278">
    <property type="entry name" value="DUF397"/>
</dbReference>
<accession>A0A975LCG2</accession>
<protein>
    <submittedName>
        <fullName evidence="2">DUF397 domain-containing protein</fullName>
    </submittedName>
</protein>
<proteinExistence type="predicted"/>
<organism evidence="2 3">
    <name type="scientific">Nocardiopsis eucommiae</name>
    <dbReference type="NCBI Taxonomy" id="2831970"/>
    <lineage>
        <taxon>Bacteria</taxon>
        <taxon>Bacillati</taxon>
        <taxon>Actinomycetota</taxon>
        <taxon>Actinomycetes</taxon>
        <taxon>Streptosporangiales</taxon>
        <taxon>Nocardiopsidaceae</taxon>
        <taxon>Nocardiopsis</taxon>
    </lineage>
</organism>
<evidence type="ECO:0000313" key="3">
    <source>
        <dbReference type="Proteomes" id="UP000682416"/>
    </source>
</evidence>
<dbReference type="Pfam" id="PF04149">
    <property type="entry name" value="DUF397"/>
    <property type="match status" value="1"/>
</dbReference>